<feature type="binding site" evidence="11">
    <location>
        <position position="557"/>
    </location>
    <ligand>
        <name>ATP</name>
        <dbReference type="ChEBI" id="CHEBI:30616"/>
    </ligand>
</feature>
<comment type="catalytic activity">
    <reaction evidence="10 11">
        <text>tRNA(Val) + L-valine + ATP = L-valyl-tRNA(Val) + AMP + diphosphate</text>
        <dbReference type="Rhea" id="RHEA:10704"/>
        <dbReference type="Rhea" id="RHEA-COMP:9672"/>
        <dbReference type="Rhea" id="RHEA-COMP:9708"/>
        <dbReference type="ChEBI" id="CHEBI:30616"/>
        <dbReference type="ChEBI" id="CHEBI:33019"/>
        <dbReference type="ChEBI" id="CHEBI:57762"/>
        <dbReference type="ChEBI" id="CHEBI:78442"/>
        <dbReference type="ChEBI" id="CHEBI:78537"/>
        <dbReference type="ChEBI" id="CHEBI:456215"/>
        <dbReference type="EC" id="6.1.1.9"/>
    </reaction>
</comment>
<dbReference type="InterPro" id="IPR009008">
    <property type="entry name" value="Val/Leu/Ile-tRNA-synth_edit"/>
</dbReference>
<evidence type="ECO:0000256" key="4">
    <source>
        <dbReference type="ARBA" id="ARBA00022598"/>
    </source>
</evidence>
<dbReference type="EC" id="6.1.1.9" evidence="11"/>
<dbReference type="PRINTS" id="PR00986">
    <property type="entry name" value="TRNASYNTHVAL"/>
</dbReference>
<dbReference type="InterPro" id="IPR009080">
    <property type="entry name" value="tRNAsynth_Ia_anticodon-bd"/>
</dbReference>
<comment type="domain">
    <text evidence="11">ValRS has two distinct active sites: one for aminoacylation and one for editing. The misactivated threonine is translocated from the active site to the editing site.</text>
</comment>
<evidence type="ECO:0000259" key="13">
    <source>
        <dbReference type="Pfam" id="PF08264"/>
    </source>
</evidence>
<dbReference type="GO" id="GO:0004832">
    <property type="term" value="F:valine-tRNA ligase activity"/>
    <property type="evidence" value="ECO:0007669"/>
    <property type="project" value="UniProtKB-UniRule"/>
</dbReference>
<comment type="domain">
    <text evidence="11">The C-terminal coiled-coil domain is crucial for aminoacylation activity.</text>
</comment>
<dbReference type="InterPro" id="IPR002303">
    <property type="entry name" value="Valyl-tRNA_ligase"/>
</dbReference>
<dbReference type="SUPFAM" id="SSF52374">
    <property type="entry name" value="Nucleotidylyl transferase"/>
    <property type="match status" value="1"/>
</dbReference>
<dbReference type="PANTHER" id="PTHR11946:SF93">
    <property type="entry name" value="VALINE--TRNA LIGASE, CHLOROPLASTIC_MITOCHONDRIAL 2"/>
    <property type="match status" value="1"/>
</dbReference>
<dbReference type="Pfam" id="PF08264">
    <property type="entry name" value="Anticodon_1"/>
    <property type="match status" value="1"/>
</dbReference>
<evidence type="ECO:0000313" key="14">
    <source>
        <dbReference type="EMBL" id="AZP36310.1"/>
    </source>
</evidence>
<comment type="similarity">
    <text evidence="11">Belongs to the class-I aminoacyl-tRNA synthetase family. ValS type 1 subfamily.</text>
</comment>
<evidence type="ECO:0000313" key="15">
    <source>
        <dbReference type="Proteomes" id="UP000274458"/>
    </source>
</evidence>
<evidence type="ECO:0000256" key="1">
    <source>
        <dbReference type="ARBA" id="ARBA00004496"/>
    </source>
</evidence>
<reference evidence="14 15" key="1">
    <citation type="journal article" date="2018" name="Genome Biol. Evol.">
        <title>Partnering With a Pest: Genomes of Hemlock Woolly Adelgid Symbionts Reveal Atypical Nutritional Provisioning Patterns in Dual-Obligate Bacteria.</title>
        <authorList>
            <person name="Weglarz K.M."/>
            <person name="Havill N.P."/>
            <person name="Burke G.R."/>
            <person name="von Dohlen C.D."/>
        </authorList>
    </citation>
    <scope>NUCLEOTIDE SEQUENCE [LARGE SCALE GENOMIC DNA]</scope>
    <source>
        <strain evidence="14">ENA</strain>
    </source>
</reference>
<protein>
    <recommendedName>
        <fullName evidence="11">Valine--tRNA ligase</fullName>
        <ecNumber evidence="11">6.1.1.9</ecNumber>
    </recommendedName>
    <alternativeName>
        <fullName evidence="11">Valyl-tRNA synthetase</fullName>
        <shortName evidence="11">ValRS</shortName>
    </alternativeName>
</protein>
<evidence type="ECO:0000256" key="9">
    <source>
        <dbReference type="ARBA" id="ARBA00023146"/>
    </source>
</evidence>
<dbReference type="InterPro" id="IPR033705">
    <property type="entry name" value="Anticodon_Ia_Val"/>
</dbReference>
<dbReference type="InterPro" id="IPR001412">
    <property type="entry name" value="aa-tRNA-synth_I_CS"/>
</dbReference>
<feature type="short sequence motif" description="'HIGH' region" evidence="11">
    <location>
        <begin position="42"/>
        <end position="52"/>
    </location>
</feature>
<dbReference type="HAMAP" id="MF_02004">
    <property type="entry name" value="Val_tRNA_synth_type1"/>
    <property type="match status" value="1"/>
</dbReference>
<dbReference type="Gene3D" id="1.10.730.10">
    <property type="entry name" value="Isoleucyl-tRNA Synthetase, Domain 1"/>
    <property type="match status" value="1"/>
</dbReference>
<comment type="subunit">
    <text evidence="2 11">Monomer.</text>
</comment>
<keyword evidence="3 11" id="KW-0963">Cytoplasm</keyword>
<evidence type="ECO:0000256" key="8">
    <source>
        <dbReference type="ARBA" id="ARBA00023054"/>
    </source>
</evidence>
<dbReference type="FunFam" id="3.40.50.620:FF:000073">
    <property type="entry name" value="Valine--tRNA ligase"/>
    <property type="match status" value="1"/>
</dbReference>
<dbReference type="SUPFAM" id="SSF46589">
    <property type="entry name" value="tRNA-binding arm"/>
    <property type="match status" value="1"/>
</dbReference>
<evidence type="ECO:0000259" key="12">
    <source>
        <dbReference type="Pfam" id="PF00133"/>
    </source>
</evidence>
<evidence type="ECO:0000256" key="7">
    <source>
        <dbReference type="ARBA" id="ARBA00022917"/>
    </source>
</evidence>
<dbReference type="Gene3D" id="1.10.287.380">
    <property type="entry name" value="Valyl-tRNA synthetase, C-terminal domain"/>
    <property type="match status" value="1"/>
</dbReference>
<dbReference type="RefSeq" id="WP_126071581.1">
    <property type="nucleotide sequence ID" value="NZ_CP026513.1"/>
</dbReference>
<keyword evidence="4 11" id="KW-0436">Ligase</keyword>
<keyword evidence="9 11" id="KW-0030">Aminoacyl-tRNA synthetase</keyword>
<comment type="function">
    <text evidence="11">Catalyzes the attachment of valine to tRNA(Val). As ValRS can inadvertently accommodate and process structurally similar amino acids such as threonine, to avoid such errors, it has a 'posttransfer' editing activity that hydrolyzes mischarged Thr-tRNA(Val) in a tRNA-dependent manner.</text>
</comment>
<dbReference type="InterPro" id="IPR037118">
    <property type="entry name" value="Val-tRNA_synth_C_sf"/>
</dbReference>
<evidence type="ECO:0000256" key="11">
    <source>
        <dbReference type="HAMAP-Rule" id="MF_02004"/>
    </source>
</evidence>
<keyword evidence="7 11" id="KW-0648">Protein biosynthesis</keyword>
<dbReference type="GO" id="GO:0006438">
    <property type="term" value="P:valyl-tRNA aminoacylation"/>
    <property type="evidence" value="ECO:0007669"/>
    <property type="project" value="UniProtKB-UniRule"/>
</dbReference>
<dbReference type="InterPro" id="IPR010978">
    <property type="entry name" value="tRNA-bd_arm"/>
</dbReference>
<dbReference type="SUPFAM" id="SSF47323">
    <property type="entry name" value="Anticodon-binding domain of a subclass of class I aminoacyl-tRNA synthetases"/>
    <property type="match status" value="1"/>
</dbReference>
<evidence type="ECO:0000256" key="5">
    <source>
        <dbReference type="ARBA" id="ARBA00022741"/>
    </source>
</evidence>
<organism evidence="14 15">
    <name type="scientific">Candidatus Annandia adelgestsuga</name>
    <dbReference type="NCBI Taxonomy" id="1302411"/>
    <lineage>
        <taxon>Bacteria</taxon>
        <taxon>Pseudomonadati</taxon>
        <taxon>Pseudomonadota</taxon>
        <taxon>Gammaproteobacteria</taxon>
        <taxon>Enterobacterales</taxon>
        <taxon>Enterobacteriaceae</taxon>
        <taxon>Candidatus Annandia</taxon>
    </lineage>
</organism>
<dbReference type="PANTHER" id="PTHR11946">
    <property type="entry name" value="VALYL-TRNA SYNTHETASES"/>
    <property type="match status" value="1"/>
</dbReference>
<evidence type="ECO:0000256" key="6">
    <source>
        <dbReference type="ARBA" id="ARBA00022840"/>
    </source>
</evidence>
<dbReference type="FunFam" id="3.40.50.620:FF:000032">
    <property type="entry name" value="Valine--tRNA ligase"/>
    <property type="match status" value="1"/>
</dbReference>
<dbReference type="AlphaFoldDB" id="A0A3Q9CLH5"/>
<dbReference type="InterPro" id="IPR002300">
    <property type="entry name" value="aa-tRNA-synth_Ia"/>
</dbReference>
<dbReference type="KEGG" id="aade:C3B56_00210"/>
<sequence length="949" mass="113533">MDKIYNPKKIEKFIYRKWESEGYFKTDMNCNKNNFCIMMPPPNITGNLHMGHAFQQTIMDIIIRYQKMNGKNTLWKAGLDHAGIATQLLVENKIKKKKNKLRNNYNRNYLIKEILKWKEYSSNNIIKQMKRLGNSVDWNNCRFTMDNNFSLSVRTAFINLYNNKLIYKGKRLVNWDIKLNTAISDLEVENIEIKGYVYYIKYILLNNIKTKNNKKYLIISTTRPETLLGDVAVAVNPKDNRYKNLIGYQVILPIINRIIPIIGDDSIDMKKHTGCVKITPAHDFNDYNIGIKHKLPIINILNKKGFIKKKAKIYNDNNFNIDYKKIIIPKKYQNVDRFIARKKIIEEIKNLKLLKNIKKKKIFVPLGDRSGSIIEPLITNQWYLKTSNLSKKAIKIVKKKKIEFIPKEYEKVYYSWMYNIKDWCISRQLWWGHRIPAWYDKNNKIYVGNNEKEIRIKYNLNNKNILYQDKDVLDTWFSSSLWTFASLGWPNKENYLNNFHPTKILITGFDIIFFWIARMIMLTMYFIKDSNGKSQIPFKKIYITGLIKDENGYKMSKSKGNIIDPIDVIDGINLKNLLKKRTENMIKNKLVKKIIYETKKKFPYGIKSSGADALRFTLSSISSINRNINLDINKITGYRNFCNKLWNASRFVLFNTKKKNYKNNIKIKKNYKINIWIIVKLNNLIKKYRINLDNYRFDLASNVLYDFIWNEFCDWYIELIKPILKYGSKLEKFKTKYILINVLEIILRLSHPIIPFITEKIWQKIFFLKNIKKKTIMLQKFPKYNLKKKNKLILIQMNLLKKIIIIIRNLRYKYKISNKKSIKIFLYEKKHFLFLYQNENILKKILNLKKIIYLFRDIEIKKFITRIIDNTKIIINIDNKININYELKELNKCKNNLLKEIIYLEEQLNNKNFILKAPKNILNKNKKRLLLCKKIKQKINIKIKELKQK</sequence>
<evidence type="ECO:0000256" key="3">
    <source>
        <dbReference type="ARBA" id="ARBA00022490"/>
    </source>
</evidence>
<dbReference type="GO" id="GO:0005829">
    <property type="term" value="C:cytosol"/>
    <property type="evidence" value="ECO:0007669"/>
    <property type="project" value="TreeGrafter"/>
</dbReference>
<gene>
    <name evidence="11 14" type="primary">valS</name>
    <name evidence="14" type="ORF">C3B56_00210</name>
</gene>
<comment type="subcellular location">
    <subcellularLocation>
        <location evidence="1 11">Cytoplasm</location>
    </subcellularLocation>
</comment>
<dbReference type="Gene3D" id="3.40.50.620">
    <property type="entry name" value="HUPs"/>
    <property type="match status" value="2"/>
</dbReference>
<accession>A0A3Q9CLH5</accession>
<dbReference type="Pfam" id="PF00133">
    <property type="entry name" value="tRNA-synt_1"/>
    <property type="match status" value="1"/>
</dbReference>
<dbReference type="SUPFAM" id="SSF50677">
    <property type="entry name" value="ValRS/IleRS/LeuRS editing domain"/>
    <property type="match status" value="1"/>
</dbReference>
<dbReference type="OrthoDB" id="9810365at2"/>
<feature type="domain" description="Methionyl/Valyl/Leucyl/Isoleucyl-tRNA synthetase anticodon-binding" evidence="13">
    <location>
        <begin position="676"/>
        <end position="824"/>
    </location>
</feature>
<dbReference type="EMBL" id="CP026513">
    <property type="protein sequence ID" value="AZP36310.1"/>
    <property type="molecule type" value="Genomic_DNA"/>
</dbReference>
<dbReference type="InterPro" id="IPR013155">
    <property type="entry name" value="M/V/L/I-tRNA-synth_anticd-bd"/>
</dbReference>
<dbReference type="GO" id="GO:0005524">
    <property type="term" value="F:ATP binding"/>
    <property type="evidence" value="ECO:0007669"/>
    <property type="project" value="UniProtKB-UniRule"/>
</dbReference>
<keyword evidence="6 11" id="KW-0067">ATP-binding</keyword>
<keyword evidence="5 11" id="KW-0547">Nucleotide-binding</keyword>
<keyword evidence="15" id="KW-1185">Reference proteome</keyword>
<feature type="short sequence motif" description="'KMSKS' region" evidence="11">
    <location>
        <begin position="554"/>
        <end position="558"/>
    </location>
</feature>
<dbReference type="PROSITE" id="PS00178">
    <property type="entry name" value="AA_TRNA_LIGASE_I"/>
    <property type="match status" value="1"/>
</dbReference>
<dbReference type="GO" id="GO:0002161">
    <property type="term" value="F:aminoacyl-tRNA deacylase activity"/>
    <property type="evidence" value="ECO:0007669"/>
    <property type="project" value="InterPro"/>
</dbReference>
<evidence type="ECO:0000256" key="10">
    <source>
        <dbReference type="ARBA" id="ARBA00047552"/>
    </source>
</evidence>
<feature type="domain" description="Aminoacyl-tRNA synthetase class Ia" evidence="12">
    <location>
        <begin position="14"/>
        <end position="631"/>
    </location>
</feature>
<dbReference type="CDD" id="cd07962">
    <property type="entry name" value="Anticodon_Ia_Val"/>
    <property type="match status" value="1"/>
</dbReference>
<proteinExistence type="inferred from homology"/>
<dbReference type="NCBIfam" id="TIGR00422">
    <property type="entry name" value="valS"/>
    <property type="match status" value="1"/>
</dbReference>
<dbReference type="InterPro" id="IPR014729">
    <property type="entry name" value="Rossmann-like_a/b/a_fold"/>
</dbReference>
<name>A0A3Q9CLH5_9ENTR</name>
<evidence type="ECO:0000256" key="2">
    <source>
        <dbReference type="ARBA" id="ARBA00011245"/>
    </source>
</evidence>
<dbReference type="Proteomes" id="UP000274458">
    <property type="component" value="Chromosome"/>
</dbReference>
<dbReference type="NCBIfam" id="NF004349">
    <property type="entry name" value="PRK05729.1"/>
    <property type="match status" value="1"/>
</dbReference>
<keyword evidence="8 11" id="KW-0175">Coiled coil</keyword>